<dbReference type="Proteomes" id="UP000182409">
    <property type="component" value="Unassembled WGS sequence"/>
</dbReference>
<dbReference type="InterPro" id="IPR002763">
    <property type="entry name" value="DUF72"/>
</dbReference>
<dbReference type="InterPro" id="IPR036520">
    <property type="entry name" value="UPF0759_sf"/>
</dbReference>
<protein>
    <submittedName>
        <fullName evidence="1">Uncharacterized conserved protein YecE, DUF72 family</fullName>
    </submittedName>
</protein>
<accession>A0A1H4NI73</accession>
<dbReference type="PANTHER" id="PTHR30348:SF14">
    <property type="entry name" value="BLR8050 PROTEIN"/>
    <property type="match status" value="1"/>
</dbReference>
<evidence type="ECO:0000313" key="2">
    <source>
        <dbReference type="Proteomes" id="UP000182409"/>
    </source>
</evidence>
<dbReference type="OrthoDB" id="9780310at2"/>
<dbReference type="EMBL" id="FNSD01000001">
    <property type="protein sequence ID" value="SEB94927.1"/>
    <property type="molecule type" value="Genomic_DNA"/>
</dbReference>
<evidence type="ECO:0000313" key="1">
    <source>
        <dbReference type="EMBL" id="SEB94927.1"/>
    </source>
</evidence>
<organism evidence="1 2">
    <name type="scientific">Terriglobus roseus</name>
    <dbReference type="NCBI Taxonomy" id="392734"/>
    <lineage>
        <taxon>Bacteria</taxon>
        <taxon>Pseudomonadati</taxon>
        <taxon>Acidobacteriota</taxon>
        <taxon>Terriglobia</taxon>
        <taxon>Terriglobales</taxon>
        <taxon>Acidobacteriaceae</taxon>
        <taxon>Terriglobus</taxon>
    </lineage>
</organism>
<reference evidence="1 2" key="1">
    <citation type="submission" date="2016-10" db="EMBL/GenBank/DDBJ databases">
        <authorList>
            <person name="de Groot N.N."/>
        </authorList>
    </citation>
    <scope>NUCLEOTIDE SEQUENCE [LARGE SCALE GENOMIC DNA]</scope>
    <source>
        <strain evidence="1 2">AB35.6</strain>
    </source>
</reference>
<dbReference type="Gene3D" id="3.20.20.410">
    <property type="entry name" value="Protein of unknown function UPF0759"/>
    <property type="match status" value="1"/>
</dbReference>
<dbReference type="Pfam" id="PF01904">
    <property type="entry name" value="DUF72"/>
    <property type="match status" value="1"/>
</dbReference>
<dbReference type="PANTHER" id="PTHR30348">
    <property type="entry name" value="UNCHARACTERIZED PROTEIN YECE"/>
    <property type="match status" value="1"/>
</dbReference>
<name>A0A1H4NI73_9BACT</name>
<sequence length="245" mass="27016">MSRDRVFIGTAGWSVPRAVADQAPGEGSHLHRYARQLKCAEINSSFYRPHKQVTYSKWAAAVPSGFRFAVKMPRALTHEGALAPDQETLQRFLDETSALGDKRGPVLLQLPPKRALDIVRASNFLTMFRACYAGPAALEPRHVSWFTEEANALLRKFAICRVAADPLRAPEAMTPAGDSSLIYYRLHGSPRTYHSSYDEAYLVNLSRHLATASELGAEAWCIFDNTASGAALGNALQLRDLVRTA</sequence>
<dbReference type="AlphaFoldDB" id="A0A1H4NI73"/>
<gene>
    <name evidence="1" type="ORF">SAMN05443244_2260</name>
</gene>
<dbReference type="RefSeq" id="WP_074654079.1">
    <property type="nucleotide sequence ID" value="NZ_FNSD01000001.1"/>
</dbReference>
<proteinExistence type="predicted"/>
<dbReference type="SUPFAM" id="SSF117396">
    <property type="entry name" value="TM1631-like"/>
    <property type="match status" value="1"/>
</dbReference>